<evidence type="ECO:0000256" key="2">
    <source>
        <dbReference type="SAM" id="Phobius"/>
    </source>
</evidence>
<evidence type="ECO:0000256" key="1">
    <source>
        <dbReference type="SAM" id="MobiDB-lite"/>
    </source>
</evidence>
<proteinExistence type="predicted"/>
<dbReference type="OrthoDB" id="6364622at2759"/>
<feature type="compositionally biased region" description="Basic and acidic residues" evidence="1">
    <location>
        <begin position="178"/>
        <end position="188"/>
    </location>
</feature>
<evidence type="ECO:0000313" key="5">
    <source>
        <dbReference type="Proteomes" id="UP000838878"/>
    </source>
</evidence>
<feature type="region of interest" description="Disordered" evidence="1">
    <location>
        <begin position="134"/>
        <end position="158"/>
    </location>
</feature>
<feature type="region of interest" description="Disordered" evidence="1">
    <location>
        <begin position="389"/>
        <end position="421"/>
    </location>
</feature>
<feature type="non-terminal residue" evidence="4">
    <location>
        <position position="1085"/>
    </location>
</feature>
<feature type="region of interest" description="Disordered" evidence="1">
    <location>
        <begin position="681"/>
        <end position="715"/>
    </location>
</feature>
<feature type="compositionally biased region" description="Basic residues" evidence="1">
    <location>
        <begin position="82"/>
        <end position="92"/>
    </location>
</feature>
<organism evidence="4 5">
    <name type="scientific">Brenthis ino</name>
    <name type="common">lesser marbled fritillary</name>
    <dbReference type="NCBI Taxonomy" id="405034"/>
    <lineage>
        <taxon>Eukaryota</taxon>
        <taxon>Metazoa</taxon>
        <taxon>Ecdysozoa</taxon>
        <taxon>Arthropoda</taxon>
        <taxon>Hexapoda</taxon>
        <taxon>Insecta</taxon>
        <taxon>Pterygota</taxon>
        <taxon>Neoptera</taxon>
        <taxon>Endopterygota</taxon>
        <taxon>Lepidoptera</taxon>
        <taxon>Glossata</taxon>
        <taxon>Ditrysia</taxon>
        <taxon>Papilionoidea</taxon>
        <taxon>Nymphalidae</taxon>
        <taxon>Heliconiinae</taxon>
        <taxon>Argynnini</taxon>
        <taxon>Brenthis</taxon>
    </lineage>
</organism>
<evidence type="ECO:0000313" key="4">
    <source>
        <dbReference type="EMBL" id="CAH0727083.1"/>
    </source>
</evidence>
<dbReference type="AlphaFoldDB" id="A0A8J9UVW7"/>
<keyword evidence="2" id="KW-0812">Transmembrane</keyword>
<accession>A0A8J9UVW7</accession>
<keyword evidence="3" id="KW-0732">Signal</keyword>
<reference evidence="4" key="1">
    <citation type="submission" date="2021-12" db="EMBL/GenBank/DDBJ databases">
        <authorList>
            <person name="Martin H S."/>
        </authorList>
    </citation>
    <scope>NUCLEOTIDE SEQUENCE</scope>
</reference>
<protein>
    <submittedName>
        <fullName evidence="4">Uncharacterized protein</fullName>
    </submittedName>
</protein>
<feature type="compositionally biased region" description="Low complexity" evidence="1">
    <location>
        <begin position="686"/>
        <end position="706"/>
    </location>
</feature>
<evidence type="ECO:0000256" key="3">
    <source>
        <dbReference type="SAM" id="SignalP"/>
    </source>
</evidence>
<name>A0A8J9UVW7_9NEOP</name>
<feature type="signal peptide" evidence="3">
    <location>
        <begin position="1"/>
        <end position="24"/>
    </location>
</feature>
<dbReference type="EMBL" id="OV170226">
    <property type="protein sequence ID" value="CAH0727083.1"/>
    <property type="molecule type" value="Genomic_DNA"/>
</dbReference>
<dbReference type="Proteomes" id="UP000838878">
    <property type="component" value="Chromosome 6"/>
</dbReference>
<feature type="transmembrane region" description="Helical" evidence="2">
    <location>
        <begin position="988"/>
        <end position="1010"/>
    </location>
</feature>
<sequence>MGCTAKVTMPLLSTLAALVIIVHTAEENYELSYRETLPRIVDVEPHSYGQLWSAVEVEPAIMHNTQQNQDGWSDASPDQPMRRRRRKRKRRPQLSPQNELQIQDTQIFQNEPHVQQDTVEMTRRRRKKVNYHDTGELNLPGQLTEDIPNKPLRRRGHRRKRPLVEHRPELNEFSGNRPDTKVNNEHTETQSTNVFENKNVNNEERIIVEPEIQEDHENENFEEKITQVNIVDNKSEQEKVEYESYLPKDKSLSEFSSELLRTTQSSNIHMLKTKPKIFDKTISVTNDVNESQEKELLDPVTLKALLKKSNGKSLSEILQQNNLSLSDLLHGKAKALSILQTTDLSDTKDTKQTELENKFLKVTIAPIDNVQSIVTDEKNEDASIITEVKHEHDNKENADVDDCSTTETNLDNKENTSEKTNSIKEDLKNSAITDNKIKDNLRRRFPVGARRRLRMRPTTNSTNKVQFNRDLIMSTSLKYKNNRNMSKSKEWKEVVATMLRRRPTFKEVNIEPKSDSTKITTVIVAPEETTTEEIFETTTDPYSLLTNTETTIYTDNTETLNTADSRISNIIPEIPSPTDTTIEDDGITEKVPLYEKTNISPVLKPLVNSSELRRHAYNNRLKRKRLKQKVVSTEEHEIKDIFGDTNFVSASEFIEKVQTKATIPDSEEYTTLEDFMTTEPVQNAQTTPIRSTKTSIKTTTTTISTTESAPDSTEDSAKYEIEEILNDSMTSERLSKILKERNMTLSELVEHRERGSSHVHLADIFHNASKEPNPPEPFLSKSLIEPISREIYPLRALLDANLHDPKTTTYDANSVLTNNLDIPVVMDFGNNVNENGENMGIISLFNNFSKINSEMQNNKENKHEYDKIYSNNLNKNEKGREGRTLSSEKDAMTLNDLIKFMQKNNQKGNINVDTLKTESSPTYENLKNIKLEDIDNDGLIVLEDLQNLKNFDSRPSSDELLDIKLYKNNETPAKTPIESSLNSTTKSVTVATVTIIGLALTLFLLTYIVLKWKQNSKSYHNKHSKEDKCVPTPIFENRKTHKRNSSTRSKSPMISSNIYTIDSLDTHTGNESPEYMWDTLRKPFQ</sequence>
<keyword evidence="2" id="KW-0472">Membrane</keyword>
<feature type="compositionally biased region" description="Basic and acidic residues" evidence="1">
    <location>
        <begin position="389"/>
        <end position="398"/>
    </location>
</feature>
<keyword evidence="2" id="KW-1133">Transmembrane helix</keyword>
<feature type="chain" id="PRO_5035429366" evidence="3">
    <location>
        <begin position="25"/>
        <end position="1085"/>
    </location>
</feature>
<feature type="region of interest" description="Disordered" evidence="1">
    <location>
        <begin position="64"/>
        <end position="102"/>
    </location>
</feature>
<feature type="compositionally biased region" description="Basic and acidic residues" evidence="1">
    <location>
        <begin position="410"/>
        <end position="421"/>
    </location>
</feature>
<keyword evidence="5" id="KW-1185">Reference proteome</keyword>
<feature type="region of interest" description="Disordered" evidence="1">
    <location>
        <begin position="170"/>
        <end position="189"/>
    </location>
</feature>
<gene>
    <name evidence="4" type="ORF">BINO364_LOCUS12469</name>
</gene>